<feature type="transmembrane region" description="Helical" evidence="1">
    <location>
        <begin position="180"/>
        <end position="210"/>
    </location>
</feature>
<keyword evidence="1" id="KW-0812">Transmembrane</keyword>
<keyword evidence="1" id="KW-1133">Transmembrane helix</keyword>
<name>A0A0F9PYW1_9ZZZZ</name>
<feature type="transmembrane region" description="Helical" evidence="1">
    <location>
        <begin position="96"/>
        <end position="116"/>
    </location>
</feature>
<evidence type="ECO:0000256" key="1">
    <source>
        <dbReference type="SAM" id="Phobius"/>
    </source>
</evidence>
<feature type="transmembrane region" description="Helical" evidence="1">
    <location>
        <begin position="20"/>
        <end position="38"/>
    </location>
</feature>
<comment type="caution">
    <text evidence="3">The sequence shown here is derived from an EMBL/GenBank/DDBJ whole genome shotgun (WGS) entry which is preliminary data.</text>
</comment>
<proteinExistence type="predicted"/>
<keyword evidence="1" id="KW-0472">Membrane</keyword>
<reference evidence="3" key="1">
    <citation type="journal article" date="2015" name="Nature">
        <title>Complex archaea that bridge the gap between prokaryotes and eukaryotes.</title>
        <authorList>
            <person name="Spang A."/>
            <person name="Saw J.H."/>
            <person name="Jorgensen S.L."/>
            <person name="Zaremba-Niedzwiedzka K."/>
            <person name="Martijn J."/>
            <person name="Lind A.E."/>
            <person name="van Eijk R."/>
            <person name="Schleper C."/>
            <person name="Guy L."/>
            <person name="Ettema T.J."/>
        </authorList>
    </citation>
    <scope>NUCLEOTIDE SEQUENCE</scope>
</reference>
<accession>A0A0F9PYW1</accession>
<feature type="transmembrane region" description="Helical" evidence="1">
    <location>
        <begin position="230"/>
        <end position="251"/>
    </location>
</feature>
<dbReference type="Pfam" id="PF06724">
    <property type="entry name" value="DUF1206"/>
    <property type="match status" value="3"/>
</dbReference>
<dbReference type="InterPro" id="IPR009597">
    <property type="entry name" value="DUF1206"/>
</dbReference>
<dbReference type="EMBL" id="LAZR01005635">
    <property type="protein sequence ID" value="KKM98332.1"/>
    <property type="molecule type" value="Genomic_DNA"/>
</dbReference>
<feature type="domain" description="DUF1206" evidence="2">
    <location>
        <begin position="96"/>
        <end position="164"/>
    </location>
</feature>
<feature type="transmembrane region" description="Helical" evidence="1">
    <location>
        <begin position="139"/>
        <end position="160"/>
    </location>
</feature>
<gene>
    <name evidence="3" type="ORF">LCGC14_1159090</name>
</gene>
<organism evidence="3">
    <name type="scientific">marine sediment metagenome</name>
    <dbReference type="NCBI Taxonomy" id="412755"/>
    <lineage>
        <taxon>unclassified sequences</taxon>
        <taxon>metagenomes</taxon>
        <taxon>ecological metagenomes</taxon>
    </lineage>
</organism>
<evidence type="ECO:0000259" key="2">
    <source>
        <dbReference type="Pfam" id="PF06724"/>
    </source>
</evidence>
<feature type="domain" description="DUF1206" evidence="2">
    <location>
        <begin position="13"/>
        <end position="79"/>
    </location>
</feature>
<feature type="domain" description="DUF1206" evidence="2">
    <location>
        <begin position="187"/>
        <end position="256"/>
    </location>
</feature>
<dbReference type="AlphaFoldDB" id="A0A0F9PYW1"/>
<evidence type="ECO:0000313" key="3">
    <source>
        <dbReference type="EMBL" id="KKM98332.1"/>
    </source>
</evidence>
<protein>
    <recommendedName>
        <fullName evidence="2">DUF1206 domain-containing protein</fullName>
    </recommendedName>
</protein>
<sequence>MNLNNYSLWARMGYAARGILYLTIGALACLSVLGLGGAEADSKGAIRSLKSQPYGDTLLLVLVVSLVGYILWRLIQGIKDADNHGHSYKGLAIRGGLIVSAISHSVLCYWIVTLLLNDADKASGQSTSSTLKEYLGSDFTALVFGFIGVVIIGIGLAHLFKGFTAGFKQYMDFPESKRHWMTLICQFGLMSRGVVFCIVGWIILSSAFVAGTSDKKGIADAFEWLNTNPFGTWLILIIAVGLIAFGAYSFLEAIYRRIEK</sequence>
<feature type="transmembrane region" description="Helical" evidence="1">
    <location>
        <begin position="58"/>
        <end position="75"/>
    </location>
</feature>